<keyword evidence="6" id="KW-0732">Signal</keyword>
<dbReference type="GO" id="GO:0034417">
    <property type="term" value="F:bisphosphoglycerate 3-phosphatase activity"/>
    <property type="evidence" value="ECO:0007669"/>
    <property type="project" value="UniProtKB-EC"/>
</dbReference>
<dbReference type="GO" id="GO:0003993">
    <property type="term" value="F:acid phosphatase activity"/>
    <property type="evidence" value="ECO:0007669"/>
    <property type="project" value="TreeGrafter"/>
</dbReference>
<evidence type="ECO:0000313" key="15">
    <source>
        <dbReference type="Proteomes" id="UP000002640"/>
    </source>
</evidence>
<evidence type="ECO:0000256" key="12">
    <source>
        <dbReference type="ARBA" id="ARBA00043691"/>
    </source>
</evidence>
<dbReference type="STRING" id="1094619.G4YN56"/>
<evidence type="ECO:0000256" key="5">
    <source>
        <dbReference type="ARBA" id="ARBA00018097"/>
    </source>
</evidence>
<comment type="catalytic activity">
    <reaction evidence="10">
        <text>1D-myo-inositol 1,2,5,6-tetrakisphosphate + H2O = 1D-myo-inositol 1,2,6-trisphosphate + phosphate</text>
        <dbReference type="Rhea" id="RHEA:77119"/>
        <dbReference type="ChEBI" id="CHEBI:15377"/>
        <dbReference type="ChEBI" id="CHEBI:43474"/>
        <dbReference type="ChEBI" id="CHEBI:195535"/>
        <dbReference type="ChEBI" id="CHEBI:195537"/>
        <dbReference type="EC" id="3.1.3.62"/>
    </reaction>
    <physiologicalReaction direction="left-to-right" evidence="10">
        <dbReference type="Rhea" id="RHEA:77120"/>
    </physiologicalReaction>
</comment>
<evidence type="ECO:0000256" key="11">
    <source>
        <dbReference type="ARBA" id="ARBA00043671"/>
    </source>
</evidence>
<dbReference type="GeneID" id="20654266"/>
<protein>
    <recommendedName>
        <fullName evidence="5">Multiple inositol polyphosphate phosphatase 1</fullName>
        <ecNumber evidence="4">3.1.3.62</ecNumber>
        <ecNumber evidence="3">3.1.3.80</ecNumber>
    </recommendedName>
    <alternativeName>
        <fullName evidence="9">2,3-bisphosphoglycerate 3-phosphatase</fullName>
    </alternativeName>
</protein>
<dbReference type="Gene3D" id="3.40.50.1240">
    <property type="entry name" value="Phosphoglycerate mutase-like"/>
    <property type="match status" value="2"/>
</dbReference>
<proteinExistence type="inferred from homology"/>
<dbReference type="EC" id="3.1.3.80" evidence="3"/>
<dbReference type="SMR" id="G4YN56"/>
<dbReference type="EMBL" id="JH159151">
    <property type="protein sequence ID" value="EGZ29851.1"/>
    <property type="molecule type" value="Genomic_DNA"/>
</dbReference>
<dbReference type="CDD" id="cd07061">
    <property type="entry name" value="HP_HAP_like"/>
    <property type="match status" value="1"/>
</dbReference>
<comment type="subcellular location">
    <subcellularLocation>
        <location evidence="1">Membrane</location>
    </subcellularLocation>
</comment>
<evidence type="ECO:0000313" key="14">
    <source>
        <dbReference type="EMBL" id="EGZ29851.1"/>
    </source>
</evidence>
<reference evidence="14 15" key="1">
    <citation type="journal article" date="2006" name="Science">
        <title>Phytophthora genome sequences uncover evolutionary origins and mechanisms of pathogenesis.</title>
        <authorList>
            <person name="Tyler B.M."/>
            <person name="Tripathy S."/>
            <person name="Zhang X."/>
            <person name="Dehal P."/>
            <person name="Jiang R.H."/>
            <person name="Aerts A."/>
            <person name="Arredondo F.D."/>
            <person name="Baxter L."/>
            <person name="Bensasson D."/>
            <person name="Beynon J.L."/>
            <person name="Chapman J."/>
            <person name="Damasceno C.M."/>
            <person name="Dorrance A.E."/>
            <person name="Dou D."/>
            <person name="Dickerman A.W."/>
            <person name="Dubchak I.L."/>
            <person name="Garbelotto M."/>
            <person name="Gijzen M."/>
            <person name="Gordon S.G."/>
            <person name="Govers F."/>
            <person name="Grunwald N.J."/>
            <person name="Huang W."/>
            <person name="Ivors K.L."/>
            <person name="Jones R.W."/>
            <person name="Kamoun S."/>
            <person name="Krampis K."/>
            <person name="Lamour K.H."/>
            <person name="Lee M.K."/>
            <person name="McDonald W.H."/>
            <person name="Medina M."/>
            <person name="Meijer H.J."/>
            <person name="Nordberg E.K."/>
            <person name="Maclean D.J."/>
            <person name="Ospina-Giraldo M.D."/>
            <person name="Morris P.F."/>
            <person name="Phuntumart V."/>
            <person name="Putnam N.H."/>
            <person name="Rash S."/>
            <person name="Rose J.K."/>
            <person name="Sakihama Y."/>
            <person name="Salamov A.A."/>
            <person name="Savidor A."/>
            <person name="Scheuring C.F."/>
            <person name="Smith B.M."/>
            <person name="Sobral B.W."/>
            <person name="Terry A."/>
            <person name="Torto-Alalibo T.A."/>
            <person name="Win J."/>
            <person name="Xu Z."/>
            <person name="Zhang H."/>
            <person name="Grigoriev I.V."/>
            <person name="Rokhsar D.S."/>
            <person name="Boore J.L."/>
        </authorList>
    </citation>
    <scope>NUCLEOTIDE SEQUENCE [LARGE SCALE GENOMIC DNA]</scope>
    <source>
        <strain evidence="14 15">P6497</strain>
    </source>
</reference>
<gene>
    <name evidence="14" type="ORF">PHYSODRAFT_472758</name>
</gene>
<evidence type="ECO:0000256" key="10">
    <source>
        <dbReference type="ARBA" id="ARBA00043668"/>
    </source>
</evidence>
<evidence type="ECO:0000256" key="3">
    <source>
        <dbReference type="ARBA" id="ARBA00012976"/>
    </source>
</evidence>
<evidence type="ECO:0000256" key="1">
    <source>
        <dbReference type="ARBA" id="ARBA00004370"/>
    </source>
</evidence>
<comment type="similarity">
    <text evidence="2">Belongs to the histidine acid phosphatase family. MINPP1 subfamily.</text>
</comment>
<evidence type="ECO:0000256" key="6">
    <source>
        <dbReference type="ARBA" id="ARBA00022729"/>
    </source>
</evidence>
<dbReference type="SUPFAM" id="SSF53254">
    <property type="entry name" value="Phosphoglycerate mutase-like"/>
    <property type="match status" value="1"/>
</dbReference>
<evidence type="ECO:0000256" key="2">
    <source>
        <dbReference type="ARBA" id="ARBA00008422"/>
    </source>
</evidence>
<comment type="catalytic activity">
    <reaction evidence="11">
        <text>1D-myo-inositol 1,2,4,5,6-pentakisphosphate + H2O = 1D-myo-inositol 1,2,5,6-tetrakisphosphate + phosphate</text>
        <dbReference type="Rhea" id="RHEA:77115"/>
        <dbReference type="ChEBI" id="CHEBI:15377"/>
        <dbReference type="ChEBI" id="CHEBI:43474"/>
        <dbReference type="ChEBI" id="CHEBI:57798"/>
        <dbReference type="ChEBI" id="CHEBI:195535"/>
        <dbReference type="EC" id="3.1.3.62"/>
    </reaction>
    <physiologicalReaction direction="left-to-right" evidence="11">
        <dbReference type="Rhea" id="RHEA:77116"/>
    </physiologicalReaction>
</comment>
<organism evidence="14 15">
    <name type="scientific">Phytophthora sojae (strain P6497)</name>
    <name type="common">Soybean stem and root rot agent</name>
    <name type="synonym">Phytophthora megasperma f. sp. glycines</name>
    <dbReference type="NCBI Taxonomy" id="1094619"/>
    <lineage>
        <taxon>Eukaryota</taxon>
        <taxon>Sar</taxon>
        <taxon>Stramenopiles</taxon>
        <taxon>Oomycota</taxon>
        <taxon>Peronosporomycetes</taxon>
        <taxon>Peronosporales</taxon>
        <taxon>Peronosporaceae</taxon>
        <taxon>Phytophthora</taxon>
    </lineage>
</organism>
<dbReference type="InterPro" id="IPR000560">
    <property type="entry name" value="His_Pase_clade-2"/>
</dbReference>
<sequence length="357" mass="40968">MFATKTKYWDQRSALSDQTPLRQDLELIQTQIVARHGVRYPTGGNIKETTAFLDKLKPFESSLPAWMRNYSLPYNLSVQGQLTHVGKRELRKLGARSLARSGFADEGADTLLRFFDVCPRYQREVKKNPTAQTQQHEFQRSTTLVKTAQWLKQSLGLKDEDIKFSAKDLMAVQSACAFDIAIYHHKHHWCSLMSMTFIHALDYLDDLEEFYWIGAGYKINYEMAAVLLREVFTTMGARATGDSALLGSFFFAHAETTLPLMTLMGYGDRSPLVANATEDDIASRGFRTSILSPFAANVEFRLFKRKSSEEKEFYVQILINEKEAAIPGCGRVYCKLSELEQQWLYYLKVYDFHKDCM</sequence>
<keyword evidence="7" id="KW-0378">Hydrolase</keyword>
<evidence type="ECO:0000256" key="9">
    <source>
        <dbReference type="ARBA" id="ARBA00031642"/>
    </source>
</evidence>
<dbReference type="EC" id="3.1.3.62" evidence="4"/>
<comment type="catalytic activity">
    <reaction evidence="12">
        <text>1D-myo-inositol hexakisphosphate + H2O = 1D-myo-inositol 1,2,4,5,6-pentakisphosphate + phosphate</text>
        <dbReference type="Rhea" id="RHEA:16989"/>
        <dbReference type="ChEBI" id="CHEBI:15377"/>
        <dbReference type="ChEBI" id="CHEBI:43474"/>
        <dbReference type="ChEBI" id="CHEBI:57798"/>
        <dbReference type="ChEBI" id="CHEBI:58130"/>
        <dbReference type="EC" id="3.1.3.62"/>
    </reaction>
    <physiologicalReaction direction="left-to-right" evidence="12">
        <dbReference type="Rhea" id="RHEA:16990"/>
    </physiologicalReaction>
</comment>
<dbReference type="InParanoid" id="G4YN56"/>
<name>G4YN56_PHYSP</name>
<keyword evidence="15" id="KW-1185">Reference proteome</keyword>
<evidence type="ECO:0000256" key="13">
    <source>
        <dbReference type="ARBA" id="ARBA00043832"/>
    </source>
</evidence>
<dbReference type="KEGG" id="psoj:PHYSODRAFT_472758"/>
<keyword evidence="8" id="KW-0472">Membrane</keyword>
<dbReference type="InterPro" id="IPR029033">
    <property type="entry name" value="His_PPase_superfam"/>
</dbReference>
<dbReference type="AlphaFoldDB" id="G4YN56"/>
<dbReference type="Pfam" id="PF00328">
    <property type="entry name" value="His_Phos_2"/>
    <property type="match status" value="2"/>
</dbReference>
<dbReference type="RefSeq" id="XP_009517126.1">
    <property type="nucleotide sequence ID" value="XM_009518831.1"/>
</dbReference>
<dbReference type="PANTHER" id="PTHR20963:SF8">
    <property type="entry name" value="MULTIPLE INOSITOL POLYPHOSPHATE PHOSPHATASE 1"/>
    <property type="match status" value="1"/>
</dbReference>
<dbReference type="PANTHER" id="PTHR20963">
    <property type="entry name" value="MULTIPLE INOSITOL POLYPHOSPHATE PHOSPHATASE-RELATED"/>
    <property type="match status" value="1"/>
</dbReference>
<evidence type="ECO:0000256" key="7">
    <source>
        <dbReference type="ARBA" id="ARBA00022801"/>
    </source>
</evidence>
<dbReference type="Proteomes" id="UP000002640">
    <property type="component" value="Unassembled WGS sequence"/>
</dbReference>
<evidence type="ECO:0000256" key="4">
    <source>
        <dbReference type="ARBA" id="ARBA00013040"/>
    </source>
</evidence>
<dbReference type="GO" id="GO:0052745">
    <property type="term" value="F:inositol phosphate phosphatase activity"/>
    <property type="evidence" value="ECO:0007669"/>
    <property type="project" value="TreeGrafter"/>
</dbReference>
<accession>G4YN56</accession>
<comment type="catalytic activity">
    <reaction evidence="13">
        <text>(2R)-2,3-bisphosphoglycerate + H2O = (2R)-2-phosphoglycerate + phosphate</text>
        <dbReference type="Rhea" id="RHEA:27381"/>
        <dbReference type="ChEBI" id="CHEBI:15377"/>
        <dbReference type="ChEBI" id="CHEBI:43474"/>
        <dbReference type="ChEBI" id="CHEBI:58248"/>
        <dbReference type="ChEBI" id="CHEBI:58289"/>
        <dbReference type="EC" id="3.1.3.80"/>
    </reaction>
    <physiologicalReaction direction="left-to-right" evidence="13">
        <dbReference type="Rhea" id="RHEA:27382"/>
    </physiologicalReaction>
</comment>
<dbReference type="GO" id="GO:0016020">
    <property type="term" value="C:membrane"/>
    <property type="evidence" value="ECO:0007669"/>
    <property type="project" value="UniProtKB-SubCell"/>
</dbReference>
<dbReference type="OMA" id="WCAAFTR"/>
<evidence type="ECO:0000256" key="8">
    <source>
        <dbReference type="ARBA" id="ARBA00023136"/>
    </source>
</evidence>